<evidence type="ECO:0000313" key="4">
    <source>
        <dbReference type="Proteomes" id="UP000626844"/>
    </source>
</evidence>
<dbReference type="Gene3D" id="3.20.20.80">
    <property type="entry name" value="Glycosidases"/>
    <property type="match status" value="1"/>
</dbReference>
<dbReference type="Proteomes" id="UP000626844">
    <property type="component" value="Unassembled WGS sequence"/>
</dbReference>
<accession>A0A926RWZ8</accession>
<evidence type="ECO:0000256" key="1">
    <source>
        <dbReference type="ARBA" id="ARBA00023295"/>
    </source>
</evidence>
<dbReference type="InterPro" id="IPR017853">
    <property type="entry name" value="GH"/>
</dbReference>
<dbReference type="PANTHER" id="PTHR10353:SF122">
    <property type="entry name" value="6-PHOSPHO-BETA-GLUCOSIDASE ASCB-RELATED"/>
    <property type="match status" value="1"/>
</dbReference>
<dbReference type="RefSeq" id="WP_191158058.1">
    <property type="nucleotide sequence ID" value="NZ_JACXAI010000010.1"/>
</dbReference>
<protein>
    <submittedName>
        <fullName evidence="3">Family 1 glycosylhydrolase</fullName>
    </submittedName>
</protein>
<dbReference type="GO" id="GO:0005829">
    <property type="term" value="C:cytosol"/>
    <property type="evidence" value="ECO:0007669"/>
    <property type="project" value="TreeGrafter"/>
</dbReference>
<dbReference type="AlphaFoldDB" id="A0A926RWZ8"/>
<organism evidence="3 4">
    <name type="scientific">Metabacillus arenae</name>
    <dbReference type="NCBI Taxonomy" id="2771434"/>
    <lineage>
        <taxon>Bacteria</taxon>
        <taxon>Bacillati</taxon>
        <taxon>Bacillota</taxon>
        <taxon>Bacilli</taxon>
        <taxon>Bacillales</taxon>
        <taxon>Bacillaceae</taxon>
        <taxon>Metabacillus</taxon>
    </lineage>
</organism>
<keyword evidence="4" id="KW-1185">Reference proteome</keyword>
<dbReference type="Pfam" id="PF00232">
    <property type="entry name" value="Glyco_hydro_1"/>
    <property type="match status" value="1"/>
</dbReference>
<keyword evidence="1" id="KW-0326">Glycosidase</keyword>
<dbReference type="PANTHER" id="PTHR10353">
    <property type="entry name" value="GLYCOSYL HYDROLASE"/>
    <property type="match status" value="1"/>
</dbReference>
<dbReference type="EMBL" id="JACXAI010000010">
    <property type="protein sequence ID" value="MBD1380461.1"/>
    <property type="molecule type" value="Genomic_DNA"/>
</dbReference>
<keyword evidence="1" id="KW-0378">Hydrolase</keyword>
<dbReference type="GO" id="GO:0016052">
    <property type="term" value="P:carbohydrate catabolic process"/>
    <property type="evidence" value="ECO:0007669"/>
    <property type="project" value="TreeGrafter"/>
</dbReference>
<gene>
    <name evidence="3" type="ORF">IC621_09485</name>
</gene>
<dbReference type="InterPro" id="IPR001360">
    <property type="entry name" value="Glyco_hydro_1"/>
</dbReference>
<dbReference type="SUPFAM" id="SSF51445">
    <property type="entry name" value="(Trans)glycosidases"/>
    <property type="match status" value="1"/>
</dbReference>
<comment type="caution">
    <text evidence="3">The sequence shown here is derived from an EMBL/GenBank/DDBJ whole genome shotgun (WGS) entry which is preliminary data.</text>
</comment>
<dbReference type="GO" id="GO:0008422">
    <property type="term" value="F:beta-glucosidase activity"/>
    <property type="evidence" value="ECO:0007669"/>
    <property type="project" value="TreeGrafter"/>
</dbReference>
<proteinExistence type="inferred from homology"/>
<evidence type="ECO:0000313" key="3">
    <source>
        <dbReference type="EMBL" id="MBD1380461.1"/>
    </source>
</evidence>
<reference evidence="3" key="1">
    <citation type="submission" date="2020-09" db="EMBL/GenBank/DDBJ databases">
        <title>A novel bacterium of genus Bacillus, isolated from South China Sea.</title>
        <authorList>
            <person name="Huang H."/>
            <person name="Mo K."/>
            <person name="Hu Y."/>
        </authorList>
    </citation>
    <scope>NUCLEOTIDE SEQUENCE</scope>
    <source>
        <strain evidence="3">IB182487</strain>
    </source>
</reference>
<name>A0A926RWZ8_9BACI</name>
<sequence>MKYYPEGDDLYTVPEDVAKKYNVSKSFMKKIAREKQVGIAQEVVNPHIEQGQFRVINPVGLRATLRDLYEKYNVPLIITENGCAAVEELMEDGKVHDNYRIDYLREHIKECQIAISEGFELFGYCPWSAIDVVSVGEGIGKRYGLIYVDRSDNDLKRLKRYRKDSFYWYKKVIETNSKDLN</sequence>
<comment type="similarity">
    <text evidence="2">Belongs to the glycosyl hydrolase 1 family.</text>
</comment>
<evidence type="ECO:0000256" key="2">
    <source>
        <dbReference type="RuleBase" id="RU003690"/>
    </source>
</evidence>
<dbReference type="PRINTS" id="PR00131">
    <property type="entry name" value="GLHYDRLASE1"/>
</dbReference>